<dbReference type="Gene3D" id="3.60.15.10">
    <property type="entry name" value="Ribonuclease Z/Hydroxyacylglutathione hydrolase-like"/>
    <property type="match status" value="1"/>
</dbReference>
<comment type="caution">
    <text evidence="1">The sequence shown here is derived from an EMBL/GenBank/DDBJ whole genome shotgun (WGS) entry which is preliminary data.</text>
</comment>
<name>A0AA45HJP7_9BACT</name>
<keyword evidence="2" id="KW-1185">Reference proteome</keyword>
<evidence type="ECO:0000313" key="2">
    <source>
        <dbReference type="Proteomes" id="UP000245921"/>
    </source>
</evidence>
<protein>
    <submittedName>
        <fullName evidence="1">RNAse Z</fullName>
    </submittedName>
</protein>
<dbReference type="SUPFAM" id="SSF56281">
    <property type="entry name" value="Metallo-hydrolase/oxidoreductase"/>
    <property type="match status" value="1"/>
</dbReference>
<dbReference type="PANTHER" id="PTHR46504:SF2">
    <property type="entry name" value="TRNASE Z TRZ1"/>
    <property type="match status" value="1"/>
</dbReference>
<evidence type="ECO:0000313" key="1">
    <source>
        <dbReference type="EMBL" id="PWJ96553.1"/>
    </source>
</evidence>
<dbReference type="PANTHER" id="PTHR46504">
    <property type="entry name" value="TRNASE Z TRZ1"/>
    <property type="match status" value="1"/>
</dbReference>
<gene>
    <name evidence="1" type="ORF">C7380_101126</name>
</gene>
<dbReference type="AlphaFoldDB" id="A0AA45HJP7"/>
<dbReference type="EMBL" id="QGGI01000001">
    <property type="protein sequence ID" value="PWJ96553.1"/>
    <property type="molecule type" value="Genomic_DNA"/>
</dbReference>
<organism evidence="1 2">
    <name type="scientific">Oceanotoga teriensis</name>
    <dbReference type="NCBI Taxonomy" id="515440"/>
    <lineage>
        <taxon>Bacteria</taxon>
        <taxon>Thermotogati</taxon>
        <taxon>Thermotogota</taxon>
        <taxon>Thermotogae</taxon>
        <taxon>Petrotogales</taxon>
        <taxon>Petrotogaceae</taxon>
        <taxon>Oceanotoga</taxon>
    </lineage>
</organism>
<sequence length="276" mass="32624">MEFIIKSKALYTTWVLYKPDRILFDVGEGISSSLGNKIYAIENIFLTHSHIDHISGLWGFINTRNNAMGSREKPLNIYYPENSEQIVKYISFIKNMNNRLRYSLNFIPINLKSVIEISETRYIKPFKTRHTPSELTFGYQIFEKRKRLKDEYKYLDQNSIIELSKKIGKDNISQRYDANILTISGDSLPIPLEYAENCEILLHECTFFKEEDRKIRNHTSLEELKILIKNINAKKIIIYHVSSRYNSIIKSTEEKLKKEFSDKEIYIVHPERKLKL</sequence>
<proteinExistence type="predicted"/>
<accession>A0AA45HJP7</accession>
<dbReference type="Pfam" id="PF23023">
    <property type="entry name" value="Anti-Pycsar_Apyc1"/>
    <property type="match status" value="1"/>
</dbReference>
<dbReference type="RefSeq" id="WP_109603544.1">
    <property type="nucleotide sequence ID" value="NZ_QGGI01000001.1"/>
</dbReference>
<dbReference type="Proteomes" id="UP000245921">
    <property type="component" value="Unassembled WGS sequence"/>
</dbReference>
<reference evidence="1 2" key="1">
    <citation type="submission" date="2018-05" db="EMBL/GenBank/DDBJ databases">
        <title>Genomic Encyclopedia of Type Strains, Phase IV (KMG-IV): sequencing the most valuable type-strain genomes for metagenomic binning, comparative biology and taxonomic classification.</title>
        <authorList>
            <person name="Goeker M."/>
        </authorList>
    </citation>
    <scope>NUCLEOTIDE SEQUENCE [LARGE SCALE GENOMIC DNA]</scope>
    <source>
        <strain evidence="1 2">DSM 24906</strain>
    </source>
</reference>
<dbReference type="InterPro" id="IPR036866">
    <property type="entry name" value="RibonucZ/Hydroxyglut_hydro"/>
</dbReference>